<sequence>MFAAVAVLIEGAASRVLVMFQQHVIQMPKAIALVGEHLKTLVTHDSVLSGSRRSAGLSKYDGGICPFHWRGNGCGFGREFSFDQEKVLLARYQSCTAGCQVAFKRQWLAFYEVVVLPADYLGRAMQRTNNITPDMRRGEPINNMAFGACHDVSSMIRHITYNNCQSVHATLLEQN</sequence>
<reference evidence="1 2" key="1">
    <citation type="submission" date="2016-10" db="EMBL/GenBank/DDBJ databases">
        <title>Comparative genomics of Pseudomonas syringae.</title>
        <authorList>
            <person name="Hulin M.T."/>
        </authorList>
    </citation>
    <scope>NUCLEOTIDE SEQUENCE [LARGE SCALE GENOMIC DNA]</scope>
    <source>
        <strain evidence="1 2">9643</strain>
    </source>
</reference>
<dbReference type="EMBL" id="MLET01000007">
    <property type="protein sequence ID" value="POD69028.1"/>
    <property type="molecule type" value="Genomic_DNA"/>
</dbReference>
<comment type="caution">
    <text evidence="1">The sequence shown here is derived from an EMBL/GenBank/DDBJ whole genome shotgun (WGS) entry which is preliminary data.</text>
</comment>
<evidence type="ECO:0000313" key="2">
    <source>
        <dbReference type="Proteomes" id="UP000236998"/>
    </source>
</evidence>
<dbReference type="AlphaFoldDB" id="A0ABD6VDC4"/>
<proteinExistence type="predicted"/>
<name>A0ABD6VDC4_9PSED</name>
<organism evidence="1 2">
    <name type="scientific">Pseudomonas syringae group genomosp. 3</name>
    <dbReference type="NCBI Taxonomy" id="251701"/>
    <lineage>
        <taxon>Bacteria</taxon>
        <taxon>Pseudomonadati</taxon>
        <taxon>Pseudomonadota</taxon>
        <taxon>Gammaproteobacteria</taxon>
        <taxon>Pseudomonadales</taxon>
        <taxon>Pseudomonadaceae</taxon>
        <taxon>Pseudomonas</taxon>
    </lineage>
</organism>
<dbReference type="Proteomes" id="UP000236998">
    <property type="component" value="Unassembled WGS sequence"/>
</dbReference>
<accession>A0ABD6VDC4</accession>
<protein>
    <submittedName>
        <fullName evidence="1">Uncharacterized protein</fullName>
    </submittedName>
</protein>
<evidence type="ECO:0000313" key="1">
    <source>
        <dbReference type="EMBL" id="POD69028.1"/>
    </source>
</evidence>
<gene>
    <name evidence="1" type="ORF">BKM07_12585</name>
</gene>